<name>A0ABQ8Y4U5_9EUKA</name>
<evidence type="ECO:0000256" key="3">
    <source>
        <dbReference type="ARBA" id="ARBA00022801"/>
    </source>
</evidence>
<dbReference type="Proteomes" id="UP001150062">
    <property type="component" value="Unassembled WGS sequence"/>
</dbReference>
<evidence type="ECO:0000256" key="1">
    <source>
        <dbReference type="ARBA" id="ARBA00005234"/>
    </source>
</evidence>
<keyword evidence="7" id="KW-1185">Reference proteome</keyword>
<feature type="compositionally biased region" description="Polar residues" evidence="4">
    <location>
        <begin position="102"/>
        <end position="111"/>
    </location>
</feature>
<dbReference type="GO" id="GO:0006508">
    <property type="term" value="P:proteolysis"/>
    <property type="evidence" value="ECO:0007669"/>
    <property type="project" value="UniProtKB-KW"/>
</dbReference>
<dbReference type="GO" id="GO:0008233">
    <property type="term" value="F:peptidase activity"/>
    <property type="evidence" value="ECO:0007669"/>
    <property type="project" value="UniProtKB-KW"/>
</dbReference>
<comment type="caution">
    <text evidence="6">The sequence shown here is derived from an EMBL/GenBank/DDBJ whole genome shotgun (WGS) entry which is preliminary data.</text>
</comment>
<accession>A0ABQ8Y4U5</accession>
<dbReference type="InterPro" id="IPR003653">
    <property type="entry name" value="Peptidase_C48_C"/>
</dbReference>
<proteinExistence type="inferred from homology"/>
<evidence type="ECO:0000313" key="7">
    <source>
        <dbReference type="Proteomes" id="UP001150062"/>
    </source>
</evidence>
<feature type="compositionally biased region" description="Basic and acidic residues" evidence="4">
    <location>
        <begin position="82"/>
        <end position="101"/>
    </location>
</feature>
<keyword evidence="3" id="KW-0378">Hydrolase</keyword>
<dbReference type="InterPro" id="IPR038765">
    <property type="entry name" value="Papain-like_cys_pep_sf"/>
</dbReference>
<dbReference type="EMBL" id="JAOAOG010000220">
    <property type="protein sequence ID" value="KAJ6239634.1"/>
    <property type="molecule type" value="Genomic_DNA"/>
</dbReference>
<feature type="compositionally biased region" description="Basic residues" evidence="4">
    <location>
        <begin position="543"/>
        <end position="555"/>
    </location>
</feature>
<evidence type="ECO:0000256" key="2">
    <source>
        <dbReference type="ARBA" id="ARBA00022670"/>
    </source>
</evidence>
<comment type="similarity">
    <text evidence="1">Belongs to the peptidase C48 family.</text>
</comment>
<evidence type="ECO:0000256" key="4">
    <source>
        <dbReference type="SAM" id="MobiDB-lite"/>
    </source>
</evidence>
<dbReference type="SUPFAM" id="SSF54001">
    <property type="entry name" value="Cysteine proteinases"/>
    <property type="match status" value="1"/>
</dbReference>
<feature type="region of interest" description="Disordered" evidence="4">
    <location>
        <begin position="538"/>
        <end position="572"/>
    </location>
</feature>
<evidence type="ECO:0000313" key="6">
    <source>
        <dbReference type="EMBL" id="KAJ6239634.1"/>
    </source>
</evidence>
<gene>
    <name evidence="6" type="ORF">M0813_24998</name>
</gene>
<reference evidence="6" key="1">
    <citation type="submission" date="2022-08" db="EMBL/GenBank/DDBJ databases">
        <title>Novel sulfate-reducing endosymbionts in the free-living metamonad Anaeramoeba.</title>
        <authorList>
            <person name="Jerlstrom-Hultqvist J."/>
            <person name="Cepicka I."/>
            <person name="Gallot-Lavallee L."/>
            <person name="Salas-Leiva D."/>
            <person name="Curtis B.A."/>
            <person name="Zahonova K."/>
            <person name="Pipaliya S."/>
            <person name="Dacks J."/>
            <person name="Roger A.J."/>
        </authorList>
    </citation>
    <scope>NUCLEOTIDE SEQUENCE</scope>
    <source>
        <strain evidence="6">Schooner1</strain>
    </source>
</reference>
<organism evidence="6 7">
    <name type="scientific">Anaeramoeba flamelloides</name>
    <dbReference type="NCBI Taxonomy" id="1746091"/>
    <lineage>
        <taxon>Eukaryota</taxon>
        <taxon>Metamonada</taxon>
        <taxon>Anaeramoebidae</taxon>
        <taxon>Anaeramoeba</taxon>
    </lineage>
</organism>
<protein>
    <submittedName>
        <fullName evidence="6">Sentrin-specific protease 8</fullName>
    </submittedName>
</protein>
<dbReference type="Gene3D" id="3.40.395.10">
    <property type="entry name" value="Adenoviral Proteinase, Chain A"/>
    <property type="match status" value="1"/>
</dbReference>
<feature type="region of interest" description="Disordered" evidence="4">
    <location>
        <begin position="135"/>
        <end position="155"/>
    </location>
</feature>
<feature type="domain" description="Ubiquitin-like protease family profile" evidence="5">
    <location>
        <begin position="1219"/>
        <end position="1386"/>
    </location>
</feature>
<dbReference type="PROSITE" id="PS50600">
    <property type="entry name" value="ULP_PROTEASE"/>
    <property type="match status" value="1"/>
</dbReference>
<evidence type="ECO:0000259" key="5">
    <source>
        <dbReference type="PROSITE" id="PS50600"/>
    </source>
</evidence>
<feature type="region of interest" description="Disordered" evidence="4">
    <location>
        <begin position="79"/>
        <end position="111"/>
    </location>
</feature>
<keyword evidence="2 6" id="KW-0645">Protease</keyword>
<sequence length="1436" mass="170715">MRGKHVLYFKNIVSYYLCPACMTKTISTNQKFVKGLNVNLHINQELELKFPMNCNESGISIGSGETECAANINNKNNFNNSTDDKKLLDNSNDDKSTKEMNECSNSNNLPYTKNLRKKINKTYNIKQLGKKAYGMLSKKSDNNPSNDIYSESSSEETSDEEYFPLYKMKKKSSQSIKIDLNKIYTKMRDKKHDENKKENTINKEQREFCGFDYLKEIADEISTALFTWKLKFGISDIACDGLFKLFKRFNVKAFQHLPNCIKTFNKKISDSLNFLKSEEFTLDYSPAKYLKDDLNFTTKFYWMNVSQWIKAFISCKPLRESLIYEQNNFSNPDEKNFEPQEVTSTFAYIRDIYPIIKNRKSNEEFIIISFFIDGHRTNKTLSINGFYFFIENIPVCIRLRYETIYLISNTNKKIDLYQIFDELPFMKDLKELSKNGIKFKNKIYRVIPWRFFADSPEANKARMRGSPTGYNSCAFCKTNRNSGYYNDVHFKHLPRDNVETLLVQNELRELRGKIVALKEYIMNKKREIEILETSHLTKEEKNKKGKGKKKKKSRNKNTTNNEKENKKPIPVQTQQKINKINTEIKEIKKNVTHLTKQFDYLKSIFGVGLTTNNPFVTDLNWDISSVSRFIIEMVHLVLEGLGKDFLEFFSGKLKQSQKNEIIKKYSNMKLPFGFTKVNDPFKSENLTADKILKFFQILPMLSNDFDKDTLEYLYCFNKVTEIIFTPNFYYFNAELFITKFQKLLSMQKDFTTKAHITMIPNVHLGIHGILNVLVNGSIFCTGLALEQFHQNFKTIRKMLSLGEPELFNHFMKYEIFKKYMKLSLLHKIRIYKDKKIIQNEFAKNNLYTVIMNRHIFHKGDQIIYNRAKPMYGIIIRMNRLENNKKNVVIHNYSFYKCNSDKTKKYYILNGKLEIMINKNSIWKKIHLIPIRIKEKYNSEKTVYIKNKYYLSHTLVNLSFEKDRINLYTKGIIPGSFRKELINQNFMETIKKHKLFKYIYEMDYSFRLNYDLYLESEKNRRLLQQSKKRKFNSTDDIISVDFSKKEFTLLNNVFQKLEMKFQKISDVSVNKNEMCINKKIANNNKYDQVKKIQPEPNKIMGRPENNLRNDDKMRSELNERIELTNTSSYTNKNLLQDEKIINLSDPEFDNFTEEFHNDIIILEKKKDFPRLVLKNTQNYMNVIKYIENNININEILNVNYLHFVRQLPRSIEFFLLLQRSTIHSIDFNSLNDGEYITDAIINNALNWISYQFHKTSNFNLIYMFDFFYISTHINKLSDNQMLNLYTEMKLNIKRIFIFPMHTREHWYLIVIYYDQEKNIANLYLLNSLNNYNENIKDIITLWKKMIKIKRNIIGDNCTGINTVRLNTIEQPNGYDCGLFLLHNYYYLLFYLCTDIKRTTTLEKHFQNKKYIDINILESYRNFWKIVIMNSTVKGIQY</sequence>